<sequence>PTIVGSIPPRMQRQGMNHFERSLNASSHHESLYVHLDELLHLYQKKNCLANVDLQFILCQILQTNSVSIRRISIVVEHCQKEGCYL</sequence>
<reference evidence="1" key="1">
    <citation type="submission" date="2023-10" db="EMBL/GenBank/DDBJ databases">
        <title>Genome assembly of Pristionchus species.</title>
        <authorList>
            <person name="Yoshida K."/>
            <person name="Sommer R.J."/>
        </authorList>
    </citation>
    <scope>NUCLEOTIDE SEQUENCE</scope>
    <source>
        <strain evidence="1">RS5133</strain>
    </source>
</reference>
<feature type="non-terminal residue" evidence="1">
    <location>
        <position position="86"/>
    </location>
</feature>
<dbReference type="AlphaFoldDB" id="A0AAV5VH66"/>
<feature type="non-terminal residue" evidence="1">
    <location>
        <position position="1"/>
    </location>
</feature>
<dbReference type="Proteomes" id="UP001432322">
    <property type="component" value="Unassembled WGS sequence"/>
</dbReference>
<evidence type="ECO:0000313" key="1">
    <source>
        <dbReference type="EMBL" id="GMT18006.1"/>
    </source>
</evidence>
<dbReference type="EMBL" id="BTSY01000003">
    <property type="protein sequence ID" value="GMT18006.1"/>
    <property type="molecule type" value="Genomic_DNA"/>
</dbReference>
<comment type="caution">
    <text evidence="1">The sequence shown here is derived from an EMBL/GenBank/DDBJ whole genome shotgun (WGS) entry which is preliminary data.</text>
</comment>
<gene>
    <name evidence="1" type="ORF">PFISCL1PPCAC_9303</name>
</gene>
<organism evidence="1 2">
    <name type="scientific">Pristionchus fissidentatus</name>
    <dbReference type="NCBI Taxonomy" id="1538716"/>
    <lineage>
        <taxon>Eukaryota</taxon>
        <taxon>Metazoa</taxon>
        <taxon>Ecdysozoa</taxon>
        <taxon>Nematoda</taxon>
        <taxon>Chromadorea</taxon>
        <taxon>Rhabditida</taxon>
        <taxon>Rhabditina</taxon>
        <taxon>Diplogasteromorpha</taxon>
        <taxon>Diplogasteroidea</taxon>
        <taxon>Neodiplogasteridae</taxon>
        <taxon>Pristionchus</taxon>
    </lineage>
</organism>
<evidence type="ECO:0000313" key="2">
    <source>
        <dbReference type="Proteomes" id="UP001432322"/>
    </source>
</evidence>
<accession>A0AAV5VH66</accession>
<protein>
    <submittedName>
        <fullName evidence="1">Uncharacterized protein</fullName>
    </submittedName>
</protein>
<name>A0AAV5VH66_9BILA</name>
<keyword evidence="2" id="KW-1185">Reference proteome</keyword>
<proteinExistence type="predicted"/>